<name>A0A1M7H5P9_9FIRM</name>
<dbReference type="AlphaFoldDB" id="A0A1M7H5P9"/>
<dbReference type="OrthoDB" id="5679012at2"/>
<accession>A0A1M7H5P9</accession>
<dbReference type="SUPFAM" id="SSF52833">
    <property type="entry name" value="Thioredoxin-like"/>
    <property type="match status" value="1"/>
</dbReference>
<dbReference type="InterPro" id="IPR036249">
    <property type="entry name" value="Thioredoxin-like_sf"/>
</dbReference>
<keyword evidence="2" id="KW-1185">Reference proteome</keyword>
<reference evidence="1 2" key="1">
    <citation type="submission" date="2016-11" db="EMBL/GenBank/DDBJ databases">
        <authorList>
            <person name="Jaros S."/>
            <person name="Januszkiewicz K."/>
            <person name="Wedrychowicz H."/>
        </authorList>
    </citation>
    <scope>NUCLEOTIDE SEQUENCE [LARGE SCALE GENOMIC DNA]</scope>
    <source>
        <strain evidence="1 2">DSM 15930</strain>
    </source>
</reference>
<organism evidence="1 2">
    <name type="scientific">Anaerosporobacter mobilis DSM 15930</name>
    <dbReference type="NCBI Taxonomy" id="1120996"/>
    <lineage>
        <taxon>Bacteria</taxon>
        <taxon>Bacillati</taxon>
        <taxon>Bacillota</taxon>
        <taxon>Clostridia</taxon>
        <taxon>Lachnospirales</taxon>
        <taxon>Lachnospiraceae</taxon>
        <taxon>Anaerosporobacter</taxon>
    </lineage>
</organism>
<evidence type="ECO:0000313" key="2">
    <source>
        <dbReference type="Proteomes" id="UP000184038"/>
    </source>
</evidence>
<dbReference type="STRING" id="1120996.SAMN02746066_01307"/>
<dbReference type="Gene3D" id="3.40.30.10">
    <property type="entry name" value="Glutaredoxin"/>
    <property type="match status" value="1"/>
</dbReference>
<evidence type="ECO:0000313" key="1">
    <source>
        <dbReference type="EMBL" id="SHM23865.1"/>
    </source>
</evidence>
<protein>
    <submittedName>
        <fullName evidence="1">Glutaredoxin-related protein</fullName>
    </submittedName>
</protein>
<dbReference type="RefSeq" id="WP_073284858.1">
    <property type="nucleotide sequence ID" value="NZ_FRCP01000007.1"/>
</dbReference>
<sequence length="104" mass="11620">MKIIMYGAPICGDCVIAKERLSTKEDIVLEYRNIVESTSVLKEFLAYRDKEAIFDEVKANGKIGIPFFLLEDGTKTFQIDSYVDVDLTSDNKIQACSLDGKGNC</sequence>
<gene>
    <name evidence="1" type="ORF">SAMN02746066_01307</name>
</gene>
<dbReference type="Proteomes" id="UP000184038">
    <property type="component" value="Unassembled WGS sequence"/>
</dbReference>
<proteinExistence type="predicted"/>
<dbReference type="EMBL" id="FRCP01000007">
    <property type="protein sequence ID" value="SHM23865.1"/>
    <property type="molecule type" value="Genomic_DNA"/>
</dbReference>